<sequence length="548" mass="61645">MDESTTKAPGVDRQQALDDACPRPMAELVPGAGLLSLPDELLDSIFALFLDDPYSAAHLWSLPLRFPDPSEQVRNSTSARRPNFGRYTLWSLSLVCRRLHRLATPQLYHTFATSTAMWYPTTNRIPLRTCKFIVSLLLKPALVQHLKRLILHPLASSFWAHESPFFPSQPPDYAAQWRRLEAGPVIDNAAQLGLGTSQLTSAFRIRLHSASRTDGFIADRIRGYEPIEAQLLLALAPRLETLVWSDWRSEAGPEVAGMFRWVNAHSLKTLIANYSYDLETLGQWGHLTRFSKIDKICVICGCERSPPPLPGGRSVGLFKSARQAILHGRRGIDALSLAFPCTTGLVSLLSPCTALRSLHIRLDVDFRMRDISQSWGRVSGSWTEVIASLTSNPRLIETIEDLTLDSEVKNREDWTMTTDNWPLHVETLHGFRTLRRLAIHQSAFLSFEATSSFPTVRKRIGDVVPATVERVRILCFDAGLLNQMDEFVGSLPGLCPELKRVEVRMGDFCCFDVNRTYPPHNLVRSSEDHLETLYGEFGKRGIEFVEIA</sequence>
<proteinExistence type="predicted"/>
<keyword evidence="2" id="KW-1185">Reference proteome</keyword>
<evidence type="ECO:0000313" key="2">
    <source>
        <dbReference type="Proteomes" id="UP000243797"/>
    </source>
</evidence>
<dbReference type="EMBL" id="NKHZ01000086">
    <property type="protein sequence ID" value="PNS14458.1"/>
    <property type="molecule type" value="Genomic_DNA"/>
</dbReference>
<name>A0A2K1QH24_9PEZI</name>
<reference evidence="1 2" key="1">
    <citation type="submission" date="2017-06" db="EMBL/GenBank/DDBJ databases">
        <title>Draft genome sequence of a variant of Elsinoe murrayae.</title>
        <authorList>
            <person name="Cheng Q."/>
        </authorList>
    </citation>
    <scope>NUCLEOTIDE SEQUENCE [LARGE SCALE GENOMIC DNA]</scope>
    <source>
        <strain evidence="1 2">CQ-2017a</strain>
    </source>
</reference>
<protein>
    <submittedName>
        <fullName evidence="1">Uncharacterized protein</fullName>
    </submittedName>
</protein>
<evidence type="ECO:0000313" key="1">
    <source>
        <dbReference type="EMBL" id="PNS14458.1"/>
    </source>
</evidence>
<accession>A0A2K1QH24</accession>
<dbReference type="AlphaFoldDB" id="A0A2K1QH24"/>
<comment type="caution">
    <text evidence="1">The sequence shown here is derived from an EMBL/GenBank/DDBJ whole genome shotgun (WGS) entry which is preliminary data.</text>
</comment>
<gene>
    <name evidence="1" type="ORF">CAC42_3744</name>
</gene>
<dbReference type="STRING" id="2082308.A0A2K1QH24"/>
<organism evidence="1 2">
    <name type="scientific">Sphaceloma murrayae</name>
    <dbReference type="NCBI Taxonomy" id="2082308"/>
    <lineage>
        <taxon>Eukaryota</taxon>
        <taxon>Fungi</taxon>
        <taxon>Dikarya</taxon>
        <taxon>Ascomycota</taxon>
        <taxon>Pezizomycotina</taxon>
        <taxon>Dothideomycetes</taxon>
        <taxon>Dothideomycetidae</taxon>
        <taxon>Myriangiales</taxon>
        <taxon>Elsinoaceae</taxon>
        <taxon>Sphaceloma</taxon>
    </lineage>
</organism>
<dbReference type="OrthoDB" id="3879552at2759"/>
<dbReference type="InParanoid" id="A0A2K1QH24"/>
<dbReference type="Proteomes" id="UP000243797">
    <property type="component" value="Unassembled WGS sequence"/>
</dbReference>